<dbReference type="Gene3D" id="1.10.220.120">
    <property type="entry name" value="Sigma-70 factor, region 1.1"/>
    <property type="match status" value="1"/>
</dbReference>
<dbReference type="PRINTS" id="PR00046">
    <property type="entry name" value="SIGMA70FCT"/>
</dbReference>
<dbReference type="Pfam" id="PF04542">
    <property type="entry name" value="Sigma70_r2"/>
    <property type="match status" value="1"/>
</dbReference>
<organism evidence="10 11">
    <name type="scientific">Candidatus Falkowbacteria bacterium HGW-Falkowbacteria-1</name>
    <dbReference type="NCBI Taxonomy" id="2013768"/>
    <lineage>
        <taxon>Bacteria</taxon>
        <taxon>Candidatus Falkowiibacteriota</taxon>
    </lineage>
</organism>
<keyword evidence="5 6" id="KW-0804">Transcription</keyword>
<evidence type="ECO:0000256" key="7">
    <source>
        <dbReference type="SAM" id="MobiDB-lite"/>
    </source>
</evidence>
<dbReference type="PANTHER" id="PTHR30603">
    <property type="entry name" value="RNA POLYMERASE SIGMA FACTOR RPO"/>
    <property type="match status" value="1"/>
</dbReference>
<dbReference type="GO" id="GO:0003677">
    <property type="term" value="F:DNA binding"/>
    <property type="evidence" value="ECO:0007669"/>
    <property type="project" value="UniProtKB-KW"/>
</dbReference>
<evidence type="ECO:0000256" key="4">
    <source>
        <dbReference type="ARBA" id="ARBA00023125"/>
    </source>
</evidence>
<dbReference type="NCBIfam" id="TIGR02937">
    <property type="entry name" value="sigma70-ECF"/>
    <property type="match status" value="1"/>
</dbReference>
<dbReference type="InterPro" id="IPR013325">
    <property type="entry name" value="RNA_pol_sigma_r2"/>
</dbReference>
<gene>
    <name evidence="10" type="ORF">CVU82_01650</name>
</gene>
<name>A0A2N2E996_9BACT</name>
<dbReference type="GO" id="GO:0016987">
    <property type="term" value="F:sigma factor activity"/>
    <property type="evidence" value="ECO:0007669"/>
    <property type="project" value="UniProtKB-KW"/>
</dbReference>
<evidence type="ECO:0000313" key="10">
    <source>
        <dbReference type="EMBL" id="PKM91285.1"/>
    </source>
</evidence>
<dbReference type="GO" id="GO:0006352">
    <property type="term" value="P:DNA-templated transcription initiation"/>
    <property type="evidence" value="ECO:0007669"/>
    <property type="project" value="InterPro"/>
</dbReference>
<dbReference type="Gene3D" id="1.10.601.10">
    <property type="entry name" value="RNA Polymerase Primary Sigma Factor"/>
    <property type="match status" value="2"/>
</dbReference>
<dbReference type="FunFam" id="1.10.601.10:FF:000001">
    <property type="entry name" value="RNA polymerase sigma factor SigA"/>
    <property type="match status" value="1"/>
</dbReference>
<evidence type="ECO:0000259" key="9">
    <source>
        <dbReference type="PROSITE" id="PS00716"/>
    </source>
</evidence>
<dbReference type="InterPro" id="IPR007630">
    <property type="entry name" value="RNA_pol_sigma70_r4"/>
</dbReference>
<evidence type="ECO:0000256" key="5">
    <source>
        <dbReference type="ARBA" id="ARBA00023163"/>
    </source>
</evidence>
<keyword evidence="4 6" id="KW-0238">DNA-binding</keyword>
<protein>
    <recommendedName>
        <fullName evidence="6">RNA polymerase sigma factor</fullName>
    </recommendedName>
</protein>
<feature type="domain" description="RNA polymerase sigma-70" evidence="9">
    <location>
        <begin position="411"/>
        <end position="437"/>
    </location>
</feature>
<dbReference type="InterPro" id="IPR007127">
    <property type="entry name" value="RNA_pol_sigma_70_r1_1"/>
</dbReference>
<dbReference type="InterPro" id="IPR009042">
    <property type="entry name" value="RNA_pol_sigma70_r1_2"/>
</dbReference>
<dbReference type="InterPro" id="IPR042189">
    <property type="entry name" value="RNA_pol_sigma_70_r1_1_sf"/>
</dbReference>
<evidence type="ECO:0000259" key="8">
    <source>
        <dbReference type="PROSITE" id="PS00715"/>
    </source>
</evidence>
<dbReference type="InterPro" id="IPR000943">
    <property type="entry name" value="RNA_pol_sigma70"/>
</dbReference>
<reference evidence="10 11" key="1">
    <citation type="journal article" date="2017" name="ISME J.">
        <title>Potential for microbial H2 and metal transformations associated with novel bacteria and archaea in deep terrestrial subsurface sediments.</title>
        <authorList>
            <person name="Hernsdorf A.W."/>
            <person name="Amano Y."/>
            <person name="Miyakawa K."/>
            <person name="Ise K."/>
            <person name="Suzuki Y."/>
            <person name="Anantharaman K."/>
            <person name="Probst A."/>
            <person name="Burstein D."/>
            <person name="Thomas B.C."/>
            <person name="Banfield J.F."/>
        </authorList>
    </citation>
    <scope>NUCLEOTIDE SEQUENCE [LARGE SCALE GENOMIC DNA]</scope>
    <source>
        <strain evidence="10">HGW-Falkowbacteria-1</strain>
    </source>
</reference>
<dbReference type="Gene3D" id="1.10.10.10">
    <property type="entry name" value="Winged helix-like DNA-binding domain superfamily/Winged helix DNA-binding domain"/>
    <property type="match status" value="2"/>
</dbReference>
<evidence type="ECO:0000256" key="2">
    <source>
        <dbReference type="ARBA" id="ARBA00023015"/>
    </source>
</evidence>
<comment type="caution">
    <text evidence="10">The sequence shown here is derived from an EMBL/GenBank/DDBJ whole genome shotgun (WGS) entry which is preliminary data.</text>
</comment>
<comment type="similarity">
    <text evidence="1 6">Belongs to the sigma-70 factor family.</text>
</comment>
<keyword evidence="2 6" id="KW-0805">Transcription regulation</keyword>
<dbReference type="AlphaFoldDB" id="A0A2N2E996"/>
<dbReference type="Pfam" id="PF04545">
    <property type="entry name" value="Sigma70_r4"/>
    <property type="match status" value="1"/>
</dbReference>
<feature type="region of interest" description="Disordered" evidence="7">
    <location>
        <begin position="1"/>
        <end position="28"/>
    </location>
</feature>
<dbReference type="InterPro" id="IPR050239">
    <property type="entry name" value="Sigma-70_RNA_pol_init_factors"/>
</dbReference>
<evidence type="ECO:0000256" key="3">
    <source>
        <dbReference type="ARBA" id="ARBA00023082"/>
    </source>
</evidence>
<keyword evidence="3 6" id="KW-0731">Sigma factor</keyword>
<dbReference type="InterPro" id="IPR013324">
    <property type="entry name" value="RNA_pol_sigma_r3/r4-like"/>
</dbReference>
<proteinExistence type="inferred from homology"/>
<dbReference type="Pfam" id="PF00140">
    <property type="entry name" value="Sigma70_r1_2"/>
    <property type="match status" value="1"/>
</dbReference>
<sequence length="451" mass="51991">MPFKKIKDKKKLSKKEKKVKKKDVKRKETKIKKTKKVLLKKIPKFKVVKKVEKDKYSKIKQKKVKKEVMAKKKVLIKKGLKNKQEVYETKEAPSEEQILKIIEKGRSRGFLTETEILHLFPNVEDYIYDYEIFLSRLTDVGIKVSEDSGNILGLGTDIQKLVKKPVGSAIDFSSLAADSIQMYLKEIGKIPLLTGEEEVDLSKKKDRGDKDAERKMIESNLKLVVSIAKKFSGVKGLSLLDLIQEGNIGLFRAVDKFEHQKGYKFSTYATWWIRQAITRALADQSRTIRIPVHMVENINKFQQAQRFLIQELGREPMVEETAAELGEELSKVVYIMKISQETISLETTIGDDDDNSTLEDFIEDIKNETPDRVAALQLLKDYVKEVIITLSPREQKILEMRFGLVDGVAHTLEEVGQEFEVTRERIRQIEAKALEKIRKMKSKGLEKLRDF</sequence>
<evidence type="ECO:0000313" key="11">
    <source>
        <dbReference type="Proteomes" id="UP000233517"/>
    </source>
</evidence>
<dbReference type="PANTHER" id="PTHR30603:SF60">
    <property type="entry name" value="RNA POLYMERASE SIGMA FACTOR RPOD"/>
    <property type="match status" value="1"/>
</dbReference>
<dbReference type="CDD" id="cd06171">
    <property type="entry name" value="Sigma70_r4"/>
    <property type="match status" value="1"/>
</dbReference>
<dbReference type="InterPro" id="IPR007624">
    <property type="entry name" value="RNA_pol_sigma70_r3"/>
</dbReference>
<dbReference type="EMBL" id="PHAI01000002">
    <property type="protein sequence ID" value="PKM91285.1"/>
    <property type="molecule type" value="Genomic_DNA"/>
</dbReference>
<dbReference type="InterPro" id="IPR036388">
    <property type="entry name" value="WH-like_DNA-bd_sf"/>
</dbReference>
<dbReference type="Proteomes" id="UP000233517">
    <property type="component" value="Unassembled WGS sequence"/>
</dbReference>
<dbReference type="PROSITE" id="PS00716">
    <property type="entry name" value="SIGMA70_2"/>
    <property type="match status" value="1"/>
</dbReference>
<feature type="domain" description="RNA polymerase sigma-70" evidence="8">
    <location>
        <begin position="241"/>
        <end position="254"/>
    </location>
</feature>
<accession>A0A2N2E996</accession>
<dbReference type="InterPro" id="IPR007627">
    <property type="entry name" value="RNA_pol_sigma70_r2"/>
</dbReference>
<comment type="function">
    <text evidence="6">Sigma factors are initiation factors that promote the attachment of RNA polymerase to specific initiation sites and are then released.</text>
</comment>
<dbReference type="Pfam" id="PF04539">
    <property type="entry name" value="Sigma70_r3"/>
    <property type="match status" value="1"/>
</dbReference>
<evidence type="ECO:0000256" key="1">
    <source>
        <dbReference type="ARBA" id="ARBA00007788"/>
    </source>
</evidence>
<dbReference type="Pfam" id="PF03979">
    <property type="entry name" value="Sigma70_r1_1"/>
    <property type="match status" value="1"/>
</dbReference>
<dbReference type="SUPFAM" id="SSF88659">
    <property type="entry name" value="Sigma3 and sigma4 domains of RNA polymerase sigma factors"/>
    <property type="match status" value="2"/>
</dbReference>
<dbReference type="SUPFAM" id="SSF88946">
    <property type="entry name" value="Sigma2 domain of RNA polymerase sigma factors"/>
    <property type="match status" value="1"/>
</dbReference>
<dbReference type="InterPro" id="IPR014284">
    <property type="entry name" value="RNA_pol_sigma-70_dom"/>
</dbReference>
<dbReference type="PROSITE" id="PS00715">
    <property type="entry name" value="SIGMA70_1"/>
    <property type="match status" value="1"/>
</dbReference>
<evidence type="ECO:0000256" key="6">
    <source>
        <dbReference type="RuleBase" id="RU362124"/>
    </source>
</evidence>